<reference evidence="1 2" key="1">
    <citation type="submission" date="2018-04" db="EMBL/GenBank/DDBJ databases">
        <authorList>
            <person name="Zhang X."/>
            <person name="Yuan J."/>
            <person name="Li F."/>
            <person name="Xiang J."/>
        </authorList>
    </citation>
    <scope>NUCLEOTIDE SEQUENCE [LARGE SCALE GENOMIC DNA]</scope>
    <source>
        <tissue evidence="1">Muscle</tissue>
    </source>
</reference>
<protein>
    <submittedName>
        <fullName evidence="1">Uncharacterized protein</fullName>
    </submittedName>
</protein>
<evidence type="ECO:0000313" key="2">
    <source>
        <dbReference type="Proteomes" id="UP000283509"/>
    </source>
</evidence>
<gene>
    <name evidence="1" type="ORF">C7M84_003613</name>
</gene>
<dbReference type="Proteomes" id="UP000283509">
    <property type="component" value="Unassembled WGS sequence"/>
</dbReference>
<dbReference type="AlphaFoldDB" id="A0A423TMQ6"/>
<dbReference type="EMBL" id="QCYY01001490">
    <property type="protein sequence ID" value="ROT77717.1"/>
    <property type="molecule type" value="Genomic_DNA"/>
</dbReference>
<name>A0A423TMQ6_PENVA</name>
<sequence>MRDFETTLFGAATLVVVRRRIESSVWILFGKNSTYFERRICHVQGVIDRQLNGAAAGAVRGTGIEIEDDGASRIHRAIPGRGVVHGLEGEYRRFALLGVRRKILFYL</sequence>
<organism evidence="1 2">
    <name type="scientific">Penaeus vannamei</name>
    <name type="common">Whiteleg shrimp</name>
    <name type="synonym">Litopenaeus vannamei</name>
    <dbReference type="NCBI Taxonomy" id="6689"/>
    <lineage>
        <taxon>Eukaryota</taxon>
        <taxon>Metazoa</taxon>
        <taxon>Ecdysozoa</taxon>
        <taxon>Arthropoda</taxon>
        <taxon>Crustacea</taxon>
        <taxon>Multicrustacea</taxon>
        <taxon>Malacostraca</taxon>
        <taxon>Eumalacostraca</taxon>
        <taxon>Eucarida</taxon>
        <taxon>Decapoda</taxon>
        <taxon>Dendrobranchiata</taxon>
        <taxon>Penaeoidea</taxon>
        <taxon>Penaeidae</taxon>
        <taxon>Penaeus</taxon>
    </lineage>
</organism>
<comment type="caution">
    <text evidence="1">The sequence shown here is derived from an EMBL/GenBank/DDBJ whole genome shotgun (WGS) entry which is preliminary data.</text>
</comment>
<evidence type="ECO:0000313" key="1">
    <source>
        <dbReference type="EMBL" id="ROT77717.1"/>
    </source>
</evidence>
<keyword evidence="2" id="KW-1185">Reference proteome</keyword>
<accession>A0A423TMQ6</accession>
<proteinExistence type="predicted"/>
<reference evidence="1 2" key="2">
    <citation type="submission" date="2019-01" db="EMBL/GenBank/DDBJ databases">
        <title>The decoding of complex shrimp genome reveals the adaptation for benthos swimmer, frequently molting mechanism and breeding impact on genome.</title>
        <authorList>
            <person name="Sun Y."/>
            <person name="Gao Y."/>
            <person name="Yu Y."/>
        </authorList>
    </citation>
    <scope>NUCLEOTIDE SEQUENCE [LARGE SCALE GENOMIC DNA]</scope>
    <source>
        <tissue evidence="1">Muscle</tissue>
    </source>
</reference>